<sequence length="84" mass="10039">MAVNAEVQKNESETAVNLIRRFSKRVQGVGLIQGLRKRRYYSRDKSKLVRRKHTLKVIKRREEVAELIKMGKILERPPRRGRRR</sequence>
<dbReference type="Proteomes" id="UP000178091">
    <property type="component" value="Unassembled WGS sequence"/>
</dbReference>
<dbReference type="EMBL" id="MEWW01000010">
    <property type="protein sequence ID" value="OGC84729.1"/>
    <property type="molecule type" value="Genomic_DNA"/>
</dbReference>
<proteinExistence type="predicted"/>
<gene>
    <name evidence="1" type="ORF">A3F55_02620</name>
</gene>
<evidence type="ECO:0000313" key="2">
    <source>
        <dbReference type="Proteomes" id="UP000178091"/>
    </source>
</evidence>
<organism evidence="1 2">
    <name type="scientific">Candidatus Adlerbacteria bacterium RIFCSPHIGHO2_12_FULL_53_18</name>
    <dbReference type="NCBI Taxonomy" id="1797242"/>
    <lineage>
        <taxon>Bacteria</taxon>
        <taxon>Candidatus Adleribacteriota</taxon>
    </lineage>
</organism>
<name>A0A1F4XSL6_9BACT</name>
<dbReference type="AlphaFoldDB" id="A0A1F4XSL6"/>
<evidence type="ECO:0000313" key="1">
    <source>
        <dbReference type="EMBL" id="OGC84729.1"/>
    </source>
</evidence>
<comment type="caution">
    <text evidence="1">The sequence shown here is derived from an EMBL/GenBank/DDBJ whole genome shotgun (WGS) entry which is preliminary data.</text>
</comment>
<reference evidence="1 2" key="1">
    <citation type="journal article" date="2016" name="Nat. Commun.">
        <title>Thousands of microbial genomes shed light on interconnected biogeochemical processes in an aquifer system.</title>
        <authorList>
            <person name="Anantharaman K."/>
            <person name="Brown C.T."/>
            <person name="Hug L.A."/>
            <person name="Sharon I."/>
            <person name="Castelle C.J."/>
            <person name="Probst A.J."/>
            <person name="Thomas B.C."/>
            <person name="Singh A."/>
            <person name="Wilkins M.J."/>
            <person name="Karaoz U."/>
            <person name="Brodie E.L."/>
            <person name="Williams K.H."/>
            <person name="Hubbard S.S."/>
            <person name="Banfield J.F."/>
        </authorList>
    </citation>
    <scope>NUCLEOTIDE SEQUENCE [LARGE SCALE GENOMIC DNA]</scope>
</reference>
<protein>
    <recommendedName>
        <fullName evidence="3">30S ribosomal protein S21</fullName>
    </recommendedName>
</protein>
<accession>A0A1F4XSL6</accession>
<evidence type="ECO:0008006" key="3">
    <source>
        <dbReference type="Google" id="ProtNLM"/>
    </source>
</evidence>